<feature type="region of interest" description="Disordered" evidence="1">
    <location>
        <begin position="1"/>
        <end position="48"/>
    </location>
</feature>
<sequence>MSIPNCVPQSPRPKFQSPSDRHLCSVQREQGRRRPRQGSGRRRRRREPRFLSIFSLPFRSLLTCENG</sequence>
<evidence type="ECO:0000256" key="1">
    <source>
        <dbReference type="SAM" id="MobiDB-lite"/>
    </source>
</evidence>
<name>A0A0A9D5D2_ARUDO</name>
<reference evidence="2" key="2">
    <citation type="journal article" date="2015" name="Data Brief">
        <title>Shoot transcriptome of the giant reed, Arundo donax.</title>
        <authorList>
            <person name="Barrero R.A."/>
            <person name="Guerrero F.D."/>
            <person name="Moolhuijzen P."/>
            <person name="Goolsby J.A."/>
            <person name="Tidwell J."/>
            <person name="Bellgard S.E."/>
            <person name="Bellgard M.I."/>
        </authorList>
    </citation>
    <scope>NUCLEOTIDE SEQUENCE</scope>
    <source>
        <tissue evidence="2">Shoot tissue taken approximately 20 cm above the soil surface</tissue>
    </source>
</reference>
<proteinExistence type="predicted"/>
<reference evidence="2" key="1">
    <citation type="submission" date="2014-09" db="EMBL/GenBank/DDBJ databases">
        <authorList>
            <person name="Magalhaes I.L.F."/>
            <person name="Oliveira U."/>
            <person name="Santos F.R."/>
            <person name="Vidigal T.H.D.A."/>
            <person name="Brescovit A.D."/>
            <person name="Santos A.J."/>
        </authorList>
    </citation>
    <scope>NUCLEOTIDE SEQUENCE</scope>
    <source>
        <tissue evidence="2">Shoot tissue taken approximately 20 cm above the soil surface</tissue>
    </source>
</reference>
<protein>
    <submittedName>
        <fullName evidence="2">ADP,ATP carrier protein</fullName>
    </submittedName>
</protein>
<organism evidence="2">
    <name type="scientific">Arundo donax</name>
    <name type="common">Giant reed</name>
    <name type="synonym">Donax arundinaceus</name>
    <dbReference type="NCBI Taxonomy" id="35708"/>
    <lineage>
        <taxon>Eukaryota</taxon>
        <taxon>Viridiplantae</taxon>
        <taxon>Streptophyta</taxon>
        <taxon>Embryophyta</taxon>
        <taxon>Tracheophyta</taxon>
        <taxon>Spermatophyta</taxon>
        <taxon>Magnoliopsida</taxon>
        <taxon>Liliopsida</taxon>
        <taxon>Poales</taxon>
        <taxon>Poaceae</taxon>
        <taxon>PACMAD clade</taxon>
        <taxon>Arundinoideae</taxon>
        <taxon>Arundineae</taxon>
        <taxon>Arundo</taxon>
    </lineage>
</organism>
<evidence type="ECO:0000313" key="2">
    <source>
        <dbReference type="EMBL" id="JAD78947.1"/>
    </source>
</evidence>
<dbReference type="EMBL" id="GBRH01218948">
    <property type="protein sequence ID" value="JAD78947.1"/>
    <property type="molecule type" value="Transcribed_RNA"/>
</dbReference>
<feature type="compositionally biased region" description="Basic residues" evidence="1">
    <location>
        <begin position="31"/>
        <end position="47"/>
    </location>
</feature>
<accession>A0A0A9D5D2</accession>
<dbReference type="AlphaFoldDB" id="A0A0A9D5D2"/>